<feature type="binding site" evidence="8">
    <location>
        <position position="99"/>
    </location>
    <ligand>
        <name>Zn(2+)</name>
        <dbReference type="ChEBI" id="CHEBI:29105"/>
    </ligand>
</feature>
<dbReference type="PROSITE" id="PS00965">
    <property type="entry name" value="PMI_I_1"/>
    <property type="match status" value="1"/>
</dbReference>
<dbReference type="Gene3D" id="2.60.120.10">
    <property type="entry name" value="Jelly Rolls"/>
    <property type="match status" value="2"/>
</dbReference>
<dbReference type="Proteomes" id="UP000254572">
    <property type="component" value="Unassembled WGS sequence"/>
</dbReference>
<gene>
    <name evidence="10" type="primary">manA_2</name>
    <name evidence="10" type="ORF">NCTC13294_02662</name>
</gene>
<evidence type="ECO:0000313" key="10">
    <source>
        <dbReference type="EMBL" id="SUX25773.1"/>
    </source>
</evidence>
<feature type="binding site" evidence="8">
    <location>
        <position position="134"/>
    </location>
    <ligand>
        <name>Zn(2+)</name>
        <dbReference type="ChEBI" id="CHEBI:29105"/>
    </ligand>
</feature>
<dbReference type="SUPFAM" id="SSF51182">
    <property type="entry name" value="RmlC-like cupins"/>
    <property type="match status" value="1"/>
</dbReference>
<reference evidence="10 11" key="1">
    <citation type="submission" date="2018-06" db="EMBL/GenBank/DDBJ databases">
        <authorList>
            <consortium name="Pathogen Informatics"/>
            <person name="Doyle S."/>
        </authorList>
    </citation>
    <scope>NUCLEOTIDE SEQUENCE [LARGE SCALE GENOMIC DNA]</scope>
    <source>
        <strain evidence="10 11">NCTC13294</strain>
    </source>
</reference>
<evidence type="ECO:0000256" key="8">
    <source>
        <dbReference type="PIRSR" id="PIRSR001480-2"/>
    </source>
</evidence>
<evidence type="ECO:0000256" key="7">
    <source>
        <dbReference type="PIRSR" id="PIRSR001480-1"/>
    </source>
</evidence>
<dbReference type="Gene3D" id="1.10.441.10">
    <property type="entry name" value="Phosphomannose Isomerase, domain 2"/>
    <property type="match status" value="1"/>
</dbReference>
<dbReference type="Pfam" id="PF20511">
    <property type="entry name" value="PMI_typeI_cat"/>
    <property type="match status" value="1"/>
</dbReference>
<keyword evidence="4 8" id="KW-0479">Metal-binding</keyword>
<feature type="domain" description="Phosphomannose isomerase type I catalytic" evidence="9">
    <location>
        <begin position="2"/>
        <end position="150"/>
    </location>
</feature>
<comment type="catalytic activity">
    <reaction evidence="1">
        <text>D-mannose 6-phosphate = D-fructose 6-phosphate</text>
        <dbReference type="Rhea" id="RHEA:12356"/>
        <dbReference type="ChEBI" id="CHEBI:58735"/>
        <dbReference type="ChEBI" id="CHEBI:61527"/>
        <dbReference type="EC" id="5.3.1.8"/>
    </reaction>
</comment>
<dbReference type="PANTHER" id="PTHR10309">
    <property type="entry name" value="MANNOSE-6-PHOSPHATE ISOMERASE"/>
    <property type="match status" value="1"/>
</dbReference>
<evidence type="ECO:0000256" key="3">
    <source>
        <dbReference type="ARBA" id="ARBA00011956"/>
    </source>
</evidence>
<dbReference type="OrthoDB" id="9792649at2"/>
<evidence type="ECO:0000256" key="2">
    <source>
        <dbReference type="ARBA" id="ARBA00010772"/>
    </source>
</evidence>
<dbReference type="InterPro" id="IPR046457">
    <property type="entry name" value="PMI_typeI_cat"/>
</dbReference>
<dbReference type="GO" id="GO:0008270">
    <property type="term" value="F:zinc ion binding"/>
    <property type="evidence" value="ECO:0007669"/>
    <property type="project" value="InterPro"/>
</dbReference>
<dbReference type="InterPro" id="IPR016305">
    <property type="entry name" value="Mannose-6-P_Isomerase"/>
</dbReference>
<dbReference type="PRINTS" id="PR00714">
    <property type="entry name" value="MAN6PISMRASE"/>
</dbReference>
<dbReference type="InterPro" id="IPR018050">
    <property type="entry name" value="Pmannose_isomerase-type1_CS"/>
</dbReference>
<evidence type="ECO:0000256" key="6">
    <source>
        <dbReference type="ARBA" id="ARBA00023235"/>
    </source>
</evidence>
<keyword evidence="5 8" id="KW-0862">Zinc</keyword>
<dbReference type="GO" id="GO:0004476">
    <property type="term" value="F:mannose-6-phosphate isomerase activity"/>
    <property type="evidence" value="ECO:0007669"/>
    <property type="project" value="UniProtKB-EC"/>
</dbReference>
<dbReference type="InterPro" id="IPR011051">
    <property type="entry name" value="RmlC_Cupin_sf"/>
</dbReference>
<feature type="binding site" evidence="8">
    <location>
        <position position="97"/>
    </location>
    <ligand>
        <name>Zn(2+)</name>
        <dbReference type="ChEBI" id="CHEBI:29105"/>
    </ligand>
</feature>
<dbReference type="RefSeq" id="WP_115612699.1">
    <property type="nucleotide sequence ID" value="NZ_UFUW01000001.1"/>
</dbReference>
<organism evidence="10 11">
    <name type="scientific">Cardiobacterium valvarum</name>
    <dbReference type="NCBI Taxonomy" id="194702"/>
    <lineage>
        <taxon>Bacteria</taxon>
        <taxon>Pseudomonadati</taxon>
        <taxon>Pseudomonadota</taxon>
        <taxon>Gammaproteobacteria</taxon>
        <taxon>Cardiobacteriales</taxon>
        <taxon>Cardiobacteriaceae</taxon>
        <taxon>Cardiobacterium</taxon>
    </lineage>
</organism>
<dbReference type="EMBL" id="UFUW01000001">
    <property type="protein sequence ID" value="SUX25773.1"/>
    <property type="molecule type" value="Genomic_DNA"/>
</dbReference>
<dbReference type="PIRSF" id="PIRSF001480">
    <property type="entry name" value="Mannose-6-phosphate_isomerase"/>
    <property type="match status" value="1"/>
</dbReference>
<evidence type="ECO:0000256" key="1">
    <source>
        <dbReference type="ARBA" id="ARBA00000757"/>
    </source>
</evidence>
<feature type="binding site" evidence="8">
    <location>
        <position position="258"/>
    </location>
    <ligand>
        <name>Zn(2+)</name>
        <dbReference type="ChEBI" id="CHEBI:29105"/>
    </ligand>
</feature>
<dbReference type="GO" id="GO:0005829">
    <property type="term" value="C:cytosol"/>
    <property type="evidence" value="ECO:0007669"/>
    <property type="project" value="TreeGrafter"/>
</dbReference>
<dbReference type="CDD" id="cd07011">
    <property type="entry name" value="cupin_PMI_type_I_N"/>
    <property type="match status" value="1"/>
</dbReference>
<evidence type="ECO:0000256" key="5">
    <source>
        <dbReference type="ARBA" id="ARBA00022833"/>
    </source>
</evidence>
<dbReference type="InterPro" id="IPR014710">
    <property type="entry name" value="RmlC-like_jellyroll"/>
</dbReference>
<dbReference type="PANTHER" id="PTHR10309:SF0">
    <property type="entry name" value="MANNOSE-6-PHOSPHATE ISOMERASE"/>
    <property type="match status" value="1"/>
</dbReference>
<keyword evidence="11" id="KW-1185">Reference proteome</keyword>
<dbReference type="EC" id="5.3.1.8" evidence="3"/>
<evidence type="ECO:0000256" key="4">
    <source>
        <dbReference type="ARBA" id="ARBA00022723"/>
    </source>
</evidence>
<dbReference type="InterPro" id="IPR001250">
    <property type="entry name" value="Man6P_Isoase-1"/>
</dbReference>
<accession>A0A381EFV5</accession>
<sequence>MLYRLHGTIQPYAWGGHDYIPQLLRREPGDQPAAELWFGDHPQAPSTIEADGRLLPLDTWIAENPARALSAQSRQRFGNRLPFLLKILDVRLPLSIQLHPDKAQAEAGYAREEAAGITRDAATRNYPDDNHKPESMIALGDFWLLHGFAPLDTIYRRIDSRPSLAPLAALISAHGLLDAYTRIMQATPAALAAWLNPLFTRPAPQDVSTDPDYWLHYATRAMHIDPARPDPGLLSFYLFNIVHMKAGEGIFQRARLPHAYLRGQNIELMAASNNVLRAGLTPKHIDIGELLRIVDANPVNPAILAPPASHEHAPHAYPAPVDDYTLTTVRLPDGMNLPLANPEATILLNLEGRLRVTAGEHSLELRGGEAAYLTPGTPVHLDAHEGCYIVIASNR</sequence>
<dbReference type="GO" id="GO:0009298">
    <property type="term" value="P:GDP-mannose biosynthetic process"/>
    <property type="evidence" value="ECO:0007669"/>
    <property type="project" value="InterPro"/>
</dbReference>
<dbReference type="GO" id="GO:0005975">
    <property type="term" value="P:carbohydrate metabolic process"/>
    <property type="evidence" value="ECO:0007669"/>
    <property type="project" value="InterPro"/>
</dbReference>
<comment type="similarity">
    <text evidence="2">Belongs to the mannose-6-phosphate isomerase type 1 family.</text>
</comment>
<keyword evidence="6 10" id="KW-0413">Isomerase</keyword>
<name>A0A381EFV5_9GAMM</name>
<proteinExistence type="inferred from homology"/>
<dbReference type="AlphaFoldDB" id="A0A381EFV5"/>
<feature type="active site" evidence="7">
    <location>
        <position position="277"/>
    </location>
</feature>
<comment type="cofactor">
    <cofactor evidence="8">
        <name>Zn(2+)</name>
        <dbReference type="ChEBI" id="CHEBI:29105"/>
    </cofactor>
    <text evidence="8">Binds 1 zinc ion per subunit.</text>
</comment>
<protein>
    <recommendedName>
        <fullName evidence="3">mannose-6-phosphate isomerase</fullName>
        <ecNumber evidence="3">5.3.1.8</ecNumber>
    </recommendedName>
</protein>
<evidence type="ECO:0000313" key="11">
    <source>
        <dbReference type="Proteomes" id="UP000254572"/>
    </source>
</evidence>
<dbReference type="NCBIfam" id="TIGR00218">
    <property type="entry name" value="manA"/>
    <property type="match status" value="1"/>
</dbReference>
<evidence type="ECO:0000259" key="9">
    <source>
        <dbReference type="Pfam" id="PF20511"/>
    </source>
</evidence>